<keyword evidence="7" id="KW-1185">Reference proteome</keyword>
<dbReference type="EMBL" id="BNCF01000014">
    <property type="protein sequence ID" value="GHE40456.1"/>
    <property type="molecule type" value="Genomic_DNA"/>
</dbReference>
<feature type="transmembrane region" description="Helical" evidence="4">
    <location>
        <begin position="39"/>
        <end position="60"/>
    </location>
</feature>
<dbReference type="Pfam" id="PF00990">
    <property type="entry name" value="GGDEF"/>
    <property type="match status" value="1"/>
</dbReference>
<dbReference type="PANTHER" id="PTHR45138">
    <property type="entry name" value="REGULATORY COMPONENTS OF SENSORY TRANSDUCTION SYSTEM"/>
    <property type="match status" value="1"/>
</dbReference>
<dbReference type="InterPro" id="IPR000160">
    <property type="entry name" value="GGDEF_dom"/>
</dbReference>
<dbReference type="SUPFAM" id="SSF55073">
    <property type="entry name" value="Nucleotide cyclase"/>
    <property type="match status" value="1"/>
</dbReference>
<evidence type="ECO:0000259" key="5">
    <source>
        <dbReference type="PROSITE" id="PS50887"/>
    </source>
</evidence>
<organism evidence="6 7">
    <name type="scientific">Vulcaniibacterium thermophilum</name>
    <dbReference type="NCBI Taxonomy" id="1169913"/>
    <lineage>
        <taxon>Bacteria</taxon>
        <taxon>Pseudomonadati</taxon>
        <taxon>Pseudomonadota</taxon>
        <taxon>Gammaproteobacteria</taxon>
        <taxon>Lysobacterales</taxon>
        <taxon>Lysobacteraceae</taxon>
        <taxon>Vulcaniibacterium</taxon>
    </lineage>
</organism>
<dbReference type="InterPro" id="IPR050469">
    <property type="entry name" value="Diguanylate_Cyclase"/>
</dbReference>
<reference evidence="6" key="2">
    <citation type="submission" date="2020-09" db="EMBL/GenBank/DDBJ databases">
        <authorList>
            <person name="Sun Q."/>
            <person name="Kim S."/>
        </authorList>
    </citation>
    <scope>NUCLEOTIDE SEQUENCE</scope>
    <source>
        <strain evidence="6">KCTC 32020</strain>
    </source>
</reference>
<feature type="transmembrane region" description="Helical" evidence="4">
    <location>
        <begin position="110"/>
        <end position="129"/>
    </location>
</feature>
<sequence length="332" mass="36270">MPIDRLRSDVHYAILVVFAIVGLLGIAPFAVYRFLRGDWLAGAVDTGVVAVLAATLAYLWRGGSPQRAAIVFVANNTLGCMLIAVNLGLPGVLWTYPALVSNFLMTSRRIAIVAAVALIVGVALFDPVLDALDRAGYVVTAALTSVFSFLFAQRTHSQRRQLERLATHDALTGLYNRRAMESELAAAAETFRRHRLPVALAVLDMDHFKRINDAFGHEAGDQVLVRFARIVQGRCRASDRFFRYGGEEFVLLLPGAGGEGLRRLLEELRTTVETRLQIDGRPVTVSIGAASLRADESVTQWLARADAALYRAKDGGRNRVELAEDVEDPLAA</sequence>
<dbReference type="PANTHER" id="PTHR45138:SF9">
    <property type="entry name" value="DIGUANYLATE CYCLASE DGCM-RELATED"/>
    <property type="match status" value="1"/>
</dbReference>
<dbReference type="GO" id="GO:1902201">
    <property type="term" value="P:negative regulation of bacterial-type flagellum-dependent cell motility"/>
    <property type="evidence" value="ECO:0007669"/>
    <property type="project" value="TreeGrafter"/>
</dbReference>
<feature type="domain" description="GGDEF" evidence="5">
    <location>
        <begin position="196"/>
        <end position="325"/>
    </location>
</feature>
<dbReference type="RefSeq" id="WP_146475305.1">
    <property type="nucleotide sequence ID" value="NZ_BNCF01000014.1"/>
</dbReference>
<comment type="caution">
    <text evidence="6">The sequence shown here is derived from an EMBL/GenBank/DDBJ whole genome shotgun (WGS) entry which is preliminary data.</text>
</comment>
<accession>A0A918Z7P4</accession>
<dbReference type="Proteomes" id="UP000636453">
    <property type="component" value="Unassembled WGS sequence"/>
</dbReference>
<protein>
    <recommendedName>
        <fullName evidence="2">diguanylate cyclase</fullName>
        <ecNumber evidence="2">2.7.7.65</ecNumber>
    </recommendedName>
</protein>
<reference evidence="6" key="1">
    <citation type="journal article" date="2014" name="Int. J. Syst. Evol. Microbiol.">
        <title>Complete genome sequence of Corynebacterium casei LMG S-19264T (=DSM 44701T), isolated from a smear-ripened cheese.</title>
        <authorList>
            <consortium name="US DOE Joint Genome Institute (JGI-PGF)"/>
            <person name="Walter F."/>
            <person name="Albersmeier A."/>
            <person name="Kalinowski J."/>
            <person name="Ruckert C."/>
        </authorList>
    </citation>
    <scope>NUCLEOTIDE SEQUENCE</scope>
    <source>
        <strain evidence="6">KCTC 32020</strain>
    </source>
</reference>
<dbReference type="GO" id="GO:0005886">
    <property type="term" value="C:plasma membrane"/>
    <property type="evidence" value="ECO:0007669"/>
    <property type="project" value="TreeGrafter"/>
</dbReference>
<evidence type="ECO:0000313" key="7">
    <source>
        <dbReference type="Proteomes" id="UP000636453"/>
    </source>
</evidence>
<feature type="transmembrane region" description="Helical" evidence="4">
    <location>
        <begin position="135"/>
        <end position="152"/>
    </location>
</feature>
<dbReference type="FunFam" id="3.30.70.270:FF:000001">
    <property type="entry name" value="Diguanylate cyclase domain protein"/>
    <property type="match status" value="1"/>
</dbReference>
<evidence type="ECO:0000256" key="2">
    <source>
        <dbReference type="ARBA" id="ARBA00012528"/>
    </source>
</evidence>
<dbReference type="NCBIfam" id="TIGR00254">
    <property type="entry name" value="GGDEF"/>
    <property type="match status" value="1"/>
</dbReference>
<dbReference type="GO" id="GO:0052621">
    <property type="term" value="F:diguanylate cyclase activity"/>
    <property type="evidence" value="ECO:0007669"/>
    <property type="project" value="UniProtKB-EC"/>
</dbReference>
<comment type="cofactor">
    <cofactor evidence="1">
        <name>Mg(2+)</name>
        <dbReference type="ChEBI" id="CHEBI:18420"/>
    </cofactor>
</comment>
<dbReference type="AlphaFoldDB" id="A0A918Z7P4"/>
<dbReference type="PROSITE" id="PS50887">
    <property type="entry name" value="GGDEF"/>
    <property type="match status" value="1"/>
</dbReference>
<dbReference type="SMART" id="SM00267">
    <property type="entry name" value="GGDEF"/>
    <property type="match status" value="1"/>
</dbReference>
<evidence type="ECO:0000256" key="4">
    <source>
        <dbReference type="SAM" id="Phobius"/>
    </source>
</evidence>
<comment type="catalytic activity">
    <reaction evidence="3">
        <text>2 GTP = 3',3'-c-di-GMP + 2 diphosphate</text>
        <dbReference type="Rhea" id="RHEA:24898"/>
        <dbReference type="ChEBI" id="CHEBI:33019"/>
        <dbReference type="ChEBI" id="CHEBI:37565"/>
        <dbReference type="ChEBI" id="CHEBI:58805"/>
        <dbReference type="EC" id="2.7.7.65"/>
    </reaction>
</comment>
<dbReference type="GO" id="GO:0043709">
    <property type="term" value="P:cell adhesion involved in single-species biofilm formation"/>
    <property type="evidence" value="ECO:0007669"/>
    <property type="project" value="TreeGrafter"/>
</dbReference>
<dbReference type="InterPro" id="IPR029787">
    <property type="entry name" value="Nucleotide_cyclase"/>
</dbReference>
<feature type="transmembrane region" description="Helical" evidence="4">
    <location>
        <begin position="12"/>
        <end position="32"/>
    </location>
</feature>
<dbReference type="Gene3D" id="3.30.70.270">
    <property type="match status" value="1"/>
</dbReference>
<dbReference type="OrthoDB" id="9803824at2"/>
<evidence type="ECO:0000313" key="6">
    <source>
        <dbReference type="EMBL" id="GHE40456.1"/>
    </source>
</evidence>
<dbReference type="EC" id="2.7.7.65" evidence="2"/>
<evidence type="ECO:0000256" key="3">
    <source>
        <dbReference type="ARBA" id="ARBA00034247"/>
    </source>
</evidence>
<keyword evidence="4" id="KW-0472">Membrane</keyword>
<gene>
    <name evidence="6" type="ORF">GCM10007167_23220</name>
</gene>
<keyword evidence="4" id="KW-1133">Transmembrane helix</keyword>
<name>A0A918Z7P4_9GAMM</name>
<dbReference type="InterPro" id="IPR043128">
    <property type="entry name" value="Rev_trsase/Diguanyl_cyclase"/>
</dbReference>
<proteinExistence type="predicted"/>
<keyword evidence="4" id="KW-0812">Transmembrane</keyword>
<evidence type="ECO:0000256" key="1">
    <source>
        <dbReference type="ARBA" id="ARBA00001946"/>
    </source>
</evidence>
<dbReference type="CDD" id="cd01949">
    <property type="entry name" value="GGDEF"/>
    <property type="match status" value="1"/>
</dbReference>